<dbReference type="InterPro" id="IPR050153">
    <property type="entry name" value="Metal_Ion_Import_ABC"/>
</dbReference>
<dbReference type="AlphaFoldDB" id="A0A543I6S3"/>
<dbReference type="Pfam" id="PF00005">
    <property type="entry name" value="ABC_tran"/>
    <property type="match status" value="1"/>
</dbReference>
<comment type="similarity">
    <text evidence="1">Belongs to the ABC transporter superfamily.</text>
</comment>
<dbReference type="EMBL" id="VFPN01000001">
    <property type="protein sequence ID" value="TQM66249.1"/>
    <property type="molecule type" value="Genomic_DNA"/>
</dbReference>
<dbReference type="SMART" id="SM00382">
    <property type="entry name" value="AAA"/>
    <property type="match status" value="1"/>
</dbReference>
<dbReference type="CDD" id="cd03235">
    <property type="entry name" value="ABC_Metallic_Cations"/>
    <property type="match status" value="1"/>
</dbReference>
<evidence type="ECO:0000256" key="3">
    <source>
        <dbReference type="ARBA" id="ARBA00022741"/>
    </source>
</evidence>
<reference evidence="6 7" key="1">
    <citation type="submission" date="2019-06" db="EMBL/GenBank/DDBJ databases">
        <title>Sequencing the genomes of 1000 actinobacteria strains.</title>
        <authorList>
            <person name="Klenk H.-P."/>
        </authorList>
    </citation>
    <scope>NUCLEOTIDE SEQUENCE [LARGE SCALE GENOMIC DNA]</scope>
    <source>
        <strain evidence="6 7">DSM 18031</strain>
    </source>
</reference>
<protein>
    <submittedName>
        <fullName evidence="6">Manganese/iron transport system ATP-binding protein</fullName>
    </submittedName>
</protein>
<dbReference type="InterPro" id="IPR003439">
    <property type="entry name" value="ABC_transporter-like_ATP-bd"/>
</dbReference>
<sequence length="259" mass="28008">MTEISTDSAAIDLRHASFSYGGAPQLSDVTARIERGEAVALVGPNGSGKSTLLKGILGLVDVVDGEITVLGGSPREALRRVGYLAQLSEVDREFPISLRQVVTMGRYRSLGPFGWPGRRERELVDAAITRVGLAPHAHRRFGELSGGQQQRALLARALTVEPEILLLDEPFNGLDRANRSALLDTLNSLRAEGVTIVTSTHDLELAREVCTRAMLLNRTLIAFGSVEETLKLPLVERTFEGTVAHVDGHNIIPVPPEHG</sequence>
<evidence type="ECO:0000256" key="2">
    <source>
        <dbReference type="ARBA" id="ARBA00022448"/>
    </source>
</evidence>
<dbReference type="Gene3D" id="3.40.50.300">
    <property type="entry name" value="P-loop containing nucleotide triphosphate hydrolases"/>
    <property type="match status" value="1"/>
</dbReference>
<gene>
    <name evidence="6" type="ORF">FB466_1086</name>
</gene>
<keyword evidence="3" id="KW-0547">Nucleotide-binding</keyword>
<dbReference type="SUPFAM" id="SSF52540">
    <property type="entry name" value="P-loop containing nucleoside triphosphate hydrolases"/>
    <property type="match status" value="1"/>
</dbReference>
<dbReference type="PANTHER" id="PTHR42734">
    <property type="entry name" value="METAL TRANSPORT SYSTEM ATP-BINDING PROTEIN TM_0124-RELATED"/>
    <property type="match status" value="1"/>
</dbReference>
<evidence type="ECO:0000259" key="5">
    <source>
        <dbReference type="PROSITE" id="PS50893"/>
    </source>
</evidence>
<proteinExistence type="inferred from homology"/>
<dbReference type="Proteomes" id="UP000318331">
    <property type="component" value="Unassembled WGS sequence"/>
</dbReference>
<keyword evidence="2" id="KW-0813">Transport</keyword>
<dbReference type="InterPro" id="IPR017871">
    <property type="entry name" value="ABC_transporter-like_CS"/>
</dbReference>
<keyword evidence="7" id="KW-1185">Reference proteome</keyword>
<dbReference type="GO" id="GO:0005524">
    <property type="term" value="F:ATP binding"/>
    <property type="evidence" value="ECO:0007669"/>
    <property type="project" value="UniProtKB-KW"/>
</dbReference>
<evidence type="ECO:0000313" key="7">
    <source>
        <dbReference type="Proteomes" id="UP000318331"/>
    </source>
</evidence>
<keyword evidence="4 6" id="KW-0067">ATP-binding</keyword>
<name>A0A543I6S3_9MICO</name>
<dbReference type="PROSITE" id="PS00211">
    <property type="entry name" value="ABC_TRANSPORTER_1"/>
    <property type="match status" value="1"/>
</dbReference>
<dbReference type="RefSeq" id="WP_246054529.1">
    <property type="nucleotide sequence ID" value="NZ_BAAAYS010000010.1"/>
</dbReference>
<evidence type="ECO:0000256" key="4">
    <source>
        <dbReference type="ARBA" id="ARBA00022840"/>
    </source>
</evidence>
<dbReference type="InterPro" id="IPR003593">
    <property type="entry name" value="AAA+_ATPase"/>
</dbReference>
<comment type="caution">
    <text evidence="6">The sequence shown here is derived from an EMBL/GenBank/DDBJ whole genome shotgun (WGS) entry which is preliminary data.</text>
</comment>
<dbReference type="PROSITE" id="PS50893">
    <property type="entry name" value="ABC_TRANSPORTER_2"/>
    <property type="match status" value="1"/>
</dbReference>
<feature type="domain" description="ABC transporter" evidence="5">
    <location>
        <begin position="11"/>
        <end position="242"/>
    </location>
</feature>
<dbReference type="GO" id="GO:0016887">
    <property type="term" value="F:ATP hydrolysis activity"/>
    <property type="evidence" value="ECO:0007669"/>
    <property type="project" value="InterPro"/>
</dbReference>
<organism evidence="6 7">
    <name type="scientific">Klugiella xanthotipulae</name>
    <dbReference type="NCBI Taxonomy" id="244735"/>
    <lineage>
        <taxon>Bacteria</taxon>
        <taxon>Bacillati</taxon>
        <taxon>Actinomycetota</taxon>
        <taxon>Actinomycetes</taxon>
        <taxon>Micrococcales</taxon>
        <taxon>Microbacteriaceae</taxon>
        <taxon>Klugiella</taxon>
    </lineage>
</organism>
<dbReference type="PANTHER" id="PTHR42734:SF5">
    <property type="entry name" value="IRON TRANSPORT SYSTEM ATP-BINDING PROTEIN HI_0361-RELATED"/>
    <property type="match status" value="1"/>
</dbReference>
<dbReference type="InterPro" id="IPR027417">
    <property type="entry name" value="P-loop_NTPase"/>
</dbReference>
<accession>A0A543I6S3</accession>
<evidence type="ECO:0000256" key="1">
    <source>
        <dbReference type="ARBA" id="ARBA00005417"/>
    </source>
</evidence>
<evidence type="ECO:0000313" key="6">
    <source>
        <dbReference type="EMBL" id="TQM66249.1"/>
    </source>
</evidence>